<protein>
    <submittedName>
        <fullName evidence="1">Uncharacterized protein</fullName>
    </submittedName>
</protein>
<reference evidence="1 2" key="1">
    <citation type="journal article" date="2019" name="Environ. Microbiol.">
        <title>Species interactions and distinct microbial communities in high Arctic permafrost affected cryosols are associated with the CH4 and CO2 gas fluxes.</title>
        <authorList>
            <person name="Altshuler I."/>
            <person name="Hamel J."/>
            <person name="Turney S."/>
            <person name="Magnuson E."/>
            <person name="Levesque R."/>
            <person name="Greer C."/>
            <person name="Whyte L.G."/>
        </authorList>
    </citation>
    <scope>NUCLEOTIDE SEQUENCE [LARGE SCALE GENOMIC DNA]</scope>
    <source>
        <strain evidence="1 2">OWC5</strain>
    </source>
</reference>
<evidence type="ECO:0000313" key="1">
    <source>
        <dbReference type="EMBL" id="TPG84798.1"/>
    </source>
</evidence>
<evidence type="ECO:0000313" key="2">
    <source>
        <dbReference type="Proteomes" id="UP000320914"/>
    </source>
</evidence>
<dbReference type="EMBL" id="RCZA01000004">
    <property type="protein sequence ID" value="TPG84798.1"/>
    <property type="molecule type" value="Genomic_DNA"/>
</dbReference>
<proteinExistence type="predicted"/>
<gene>
    <name evidence="1" type="ORF">EAH74_12310</name>
</gene>
<name>A0A502IH89_9PSED</name>
<accession>A0A502IH89</accession>
<dbReference type="Proteomes" id="UP000320914">
    <property type="component" value="Unassembled WGS sequence"/>
</dbReference>
<organism evidence="1 2">
    <name type="scientific">Pseudomonas mandelii</name>
    <dbReference type="NCBI Taxonomy" id="75612"/>
    <lineage>
        <taxon>Bacteria</taxon>
        <taxon>Pseudomonadati</taxon>
        <taxon>Pseudomonadota</taxon>
        <taxon>Gammaproteobacteria</taxon>
        <taxon>Pseudomonadales</taxon>
        <taxon>Pseudomonadaceae</taxon>
        <taxon>Pseudomonas</taxon>
    </lineage>
</organism>
<comment type="caution">
    <text evidence="1">The sequence shown here is derived from an EMBL/GenBank/DDBJ whole genome shotgun (WGS) entry which is preliminary data.</text>
</comment>
<sequence length="74" mass="8575">MVKIKALSKDRLAFQRSASRAEYEALSPEEKVLVDAKFNKMFVKIAAQFGRSRPFICEDHLKTKRKENNEDMPS</sequence>
<dbReference type="AlphaFoldDB" id="A0A502IH89"/>